<reference evidence="6" key="1">
    <citation type="submission" date="2020-05" db="EMBL/GenBank/DDBJ databases">
        <authorList>
            <person name="Chiriac C."/>
            <person name="Salcher M."/>
            <person name="Ghai R."/>
            <person name="Kavagutti S V."/>
        </authorList>
    </citation>
    <scope>NUCLEOTIDE SEQUENCE</scope>
</reference>
<evidence type="ECO:0000256" key="3">
    <source>
        <dbReference type="ARBA" id="ARBA00023219"/>
    </source>
</evidence>
<evidence type="ECO:0000256" key="1">
    <source>
        <dbReference type="ARBA" id="ARBA00022950"/>
    </source>
</evidence>
<evidence type="ECO:0000313" key="6">
    <source>
        <dbReference type="EMBL" id="CAB4194039.1"/>
    </source>
</evidence>
<proteinExistence type="predicted"/>
<accession>A0A6J5RAN7</accession>
<dbReference type="EMBL" id="LR796933">
    <property type="protein sequence ID" value="CAB4176028.1"/>
    <property type="molecule type" value="Genomic_DNA"/>
</dbReference>
<evidence type="ECO:0000256" key="2">
    <source>
        <dbReference type="ARBA" id="ARBA00023009"/>
    </source>
</evidence>
<dbReference type="EMBL" id="LR797200">
    <property type="protein sequence ID" value="CAB4194039.1"/>
    <property type="molecule type" value="Genomic_DNA"/>
</dbReference>
<name>A0A6J5RAN7_9CAUD</name>
<dbReference type="Gene3D" id="3.40.140.120">
    <property type="match status" value="1"/>
</dbReference>
<keyword evidence="2" id="KW-1171">Viral genome ejection through host cell envelope</keyword>
<evidence type="ECO:0000313" key="4">
    <source>
        <dbReference type="EMBL" id="CAB4176028.1"/>
    </source>
</evidence>
<dbReference type="EMBL" id="LR797139">
    <property type="protein sequence ID" value="CAB4189652.1"/>
    <property type="molecule type" value="Genomic_DNA"/>
</dbReference>
<keyword evidence="1" id="KW-0118">Viral capsid assembly</keyword>
<dbReference type="Pfam" id="PF04860">
    <property type="entry name" value="Phage_portal"/>
    <property type="match status" value="1"/>
</dbReference>
<organism evidence="6">
    <name type="scientific">uncultured Caudovirales phage</name>
    <dbReference type="NCBI Taxonomy" id="2100421"/>
    <lineage>
        <taxon>Viruses</taxon>
        <taxon>Duplodnaviria</taxon>
        <taxon>Heunggongvirae</taxon>
        <taxon>Uroviricota</taxon>
        <taxon>Caudoviricetes</taxon>
        <taxon>Peduoviridae</taxon>
        <taxon>Maltschvirus</taxon>
        <taxon>Maltschvirus maltsch</taxon>
    </lineage>
</organism>
<evidence type="ECO:0000313" key="5">
    <source>
        <dbReference type="EMBL" id="CAB4189652.1"/>
    </source>
</evidence>
<protein>
    <submittedName>
        <fullName evidence="6">Bacteriophage/Gene transfer agent portal protein</fullName>
    </submittedName>
</protein>
<keyword evidence="2" id="KW-1160">Virus entry into host cell</keyword>
<sequence>MRFRGTAKVNRAAVSPAPRVAAALGYSTRGQMAGPNMVGQYYSYQEGAARNAAMSVAAISRARDLMASVIGCMQLRMYNELWNGERMERVYVPPRSWLRRLDPTIPNSTLLAWLFDDIFFFGRAFLYVTSRYSDGLPATFTRLPAGSVTTQDQTGPVFFAPSKQVFFQGGEMDPDDLVQFISGVEGIVYQSPQVVEIALKLEAARARNASSSIPAGVLRQTGGEPLSSSELADLAASFNAARATNQTAALNEFLTYTETSALPDKMLLIAASEYQALECARLTNTPPYLLGISTGSYAYQSSTQSRADLYLFGVKPYADCIAETLSGNNVVPRGTFIDFDTETYLMDNYAADVADGATPADAMTESAGAHA</sequence>
<keyword evidence="1" id="KW-1188">Viral release from host cell</keyword>
<keyword evidence="2" id="KW-1162">Viral penetration into host cytoplasm</keyword>
<dbReference type="Gene3D" id="3.30.1120.70">
    <property type="match status" value="1"/>
</dbReference>
<keyword evidence="3" id="KW-0231">Viral genome packaging</keyword>
<dbReference type="InterPro" id="IPR006944">
    <property type="entry name" value="Phage/GTA_portal"/>
</dbReference>
<dbReference type="Gene3D" id="1.20.1270.210">
    <property type="match status" value="1"/>
</dbReference>
<gene>
    <name evidence="5" type="ORF">UFOVP1208_14</name>
    <name evidence="6" type="ORF">UFOVP1263_2</name>
    <name evidence="4" type="ORF">UFOVP980_9</name>
</gene>